<keyword evidence="2" id="KW-1185">Reference proteome</keyword>
<dbReference type="AlphaFoldDB" id="A0A5N6PX86"/>
<evidence type="ECO:0000313" key="1">
    <source>
        <dbReference type="EMBL" id="KAD7117408.1"/>
    </source>
</evidence>
<dbReference type="Proteomes" id="UP000326396">
    <property type="component" value="Linkage Group LG10"/>
</dbReference>
<dbReference type="EMBL" id="SZYD01000002">
    <property type="protein sequence ID" value="KAD7117408.1"/>
    <property type="molecule type" value="Genomic_DNA"/>
</dbReference>
<accession>A0A5N6PX86</accession>
<organism evidence="1 2">
    <name type="scientific">Mikania micrantha</name>
    <name type="common">bitter vine</name>
    <dbReference type="NCBI Taxonomy" id="192012"/>
    <lineage>
        <taxon>Eukaryota</taxon>
        <taxon>Viridiplantae</taxon>
        <taxon>Streptophyta</taxon>
        <taxon>Embryophyta</taxon>
        <taxon>Tracheophyta</taxon>
        <taxon>Spermatophyta</taxon>
        <taxon>Magnoliopsida</taxon>
        <taxon>eudicotyledons</taxon>
        <taxon>Gunneridae</taxon>
        <taxon>Pentapetalae</taxon>
        <taxon>asterids</taxon>
        <taxon>campanulids</taxon>
        <taxon>Asterales</taxon>
        <taxon>Asteraceae</taxon>
        <taxon>Asteroideae</taxon>
        <taxon>Heliantheae alliance</taxon>
        <taxon>Eupatorieae</taxon>
        <taxon>Mikania</taxon>
    </lineage>
</organism>
<gene>
    <name evidence="1" type="ORF">E3N88_04676</name>
</gene>
<sequence length="212" mass="24626">MCHGHKINNCMHLRKEIETSIKSGKLSHLVKEIGVVSPKGKEIVREEEEEAEKRRSYVDMIRRYPNDEYMDKKRDWEAQESPLNKAVDIVGHWVAHIHVDHGSGSVVMYEHCFRSTRQDGNSSKRKCNILTCWVRTRHSEMNDIHHPRKTRPGRRKGGIRSWIKGNVQGEKGVQCNSTTEERKNQGKSKNSLIFLEARKVERKRGSCREVSV</sequence>
<proteinExistence type="predicted"/>
<reference evidence="1 2" key="1">
    <citation type="submission" date="2019-05" db="EMBL/GenBank/DDBJ databases">
        <title>Mikania micrantha, genome provides insights into the molecular mechanism of rapid growth.</title>
        <authorList>
            <person name="Liu B."/>
        </authorList>
    </citation>
    <scope>NUCLEOTIDE SEQUENCE [LARGE SCALE GENOMIC DNA]</scope>
    <source>
        <strain evidence="1">NLD-2019</strain>
        <tissue evidence="1">Leaf</tissue>
    </source>
</reference>
<protein>
    <submittedName>
        <fullName evidence="1">Uncharacterized protein</fullName>
    </submittedName>
</protein>
<evidence type="ECO:0000313" key="2">
    <source>
        <dbReference type="Proteomes" id="UP000326396"/>
    </source>
</evidence>
<name>A0A5N6PX86_9ASTR</name>
<comment type="caution">
    <text evidence="1">The sequence shown here is derived from an EMBL/GenBank/DDBJ whole genome shotgun (WGS) entry which is preliminary data.</text>
</comment>